<feature type="transmembrane region" description="Helical" evidence="1">
    <location>
        <begin position="73"/>
        <end position="99"/>
    </location>
</feature>
<sequence length="109" mass="11725">MALHLTPLEVLIGLGLVIALFAMWRASSRTARRASEAARTSARLMSLAGRVGMTAAGIVGVQWIVVANPGNTWLLLSVLVVPALFASYTLTRALTVTTLDAPQRRGRRR</sequence>
<protein>
    <submittedName>
        <fullName evidence="2">Uncharacterized protein</fullName>
    </submittedName>
</protein>
<evidence type="ECO:0000313" key="3">
    <source>
        <dbReference type="Proteomes" id="UP001596504"/>
    </source>
</evidence>
<feature type="transmembrane region" description="Helical" evidence="1">
    <location>
        <begin position="47"/>
        <end position="67"/>
    </location>
</feature>
<keyword evidence="3" id="KW-1185">Reference proteome</keyword>
<proteinExistence type="predicted"/>
<keyword evidence="1" id="KW-0812">Transmembrane</keyword>
<accession>A0ABW2LPN2</accession>
<dbReference type="Proteomes" id="UP001596504">
    <property type="component" value="Unassembled WGS sequence"/>
</dbReference>
<reference evidence="3" key="1">
    <citation type="journal article" date="2019" name="Int. J. Syst. Evol. Microbiol.">
        <title>The Global Catalogue of Microorganisms (GCM) 10K type strain sequencing project: providing services to taxonomists for standard genome sequencing and annotation.</title>
        <authorList>
            <consortium name="The Broad Institute Genomics Platform"/>
            <consortium name="The Broad Institute Genome Sequencing Center for Infectious Disease"/>
            <person name="Wu L."/>
            <person name="Ma J."/>
        </authorList>
    </citation>
    <scope>NUCLEOTIDE SEQUENCE [LARGE SCALE GENOMIC DNA]</scope>
    <source>
        <strain evidence="3">WLHS5</strain>
    </source>
</reference>
<dbReference type="RefSeq" id="WP_380669993.1">
    <property type="nucleotide sequence ID" value="NZ_JBHTCJ010000009.1"/>
</dbReference>
<organism evidence="2 3">
    <name type="scientific">Saccharopolyspora griseoalba</name>
    <dbReference type="NCBI Taxonomy" id="1431848"/>
    <lineage>
        <taxon>Bacteria</taxon>
        <taxon>Bacillati</taxon>
        <taxon>Actinomycetota</taxon>
        <taxon>Actinomycetes</taxon>
        <taxon>Pseudonocardiales</taxon>
        <taxon>Pseudonocardiaceae</taxon>
        <taxon>Saccharopolyspora</taxon>
    </lineage>
</organism>
<gene>
    <name evidence="2" type="ORF">ACFQRI_17830</name>
</gene>
<keyword evidence="1" id="KW-1133">Transmembrane helix</keyword>
<keyword evidence="1" id="KW-0472">Membrane</keyword>
<evidence type="ECO:0000313" key="2">
    <source>
        <dbReference type="EMBL" id="MFC7343264.1"/>
    </source>
</evidence>
<dbReference type="EMBL" id="JBHTCJ010000009">
    <property type="protein sequence ID" value="MFC7343264.1"/>
    <property type="molecule type" value="Genomic_DNA"/>
</dbReference>
<comment type="caution">
    <text evidence="2">The sequence shown here is derived from an EMBL/GenBank/DDBJ whole genome shotgun (WGS) entry which is preliminary data.</text>
</comment>
<feature type="transmembrane region" description="Helical" evidence="1">
    <location>
        <begin position="6"/>
        <end position="26"/>
    </location>
</feature>
<name>A0ABW2LPN2_9PSEU</name>
<evidence type="ECO:0000256" key="1">
    <source>
        <dbReference type="SAM" id="Phobius"/>
    </source>
</evidence>